<dbReference type="Pfam" id="PF12457">
    <property type="entry name" value="TIP_N"/>
    <property type="match status" value="1"/>
</dbReference>
<evidence type="ECO:0000256" key="3">
    <source>
        <dbReference type="ARBA" id="ARBA00022664"/>
    </source>
</evidence>
<dbReference type="PANTHER" id="PTHR23329">
    <property type="entry name" value="TUFTELIN-INTERACTING PROTEIN 11-RELATED"/>
    <property type="match status" value="1"/>
</dbReference>
<gene>
    <name evidence="10" type="ORF">WJX73_003418</name>
</gene>
<proteinExistence type="inferred from homology"/>
<organism evidence="10 11">
    <name type="scientific">Symbiochloris irregularis</name>
    <dbReference type="NCBI Taxonomy" id="706552"/>
    <lineage>
        <taxon>Eukaryota</taxon>
        <taxon>Viridiplantae</taxon>
        <taxon>Chlorophyta</taxon>
        <taxon>core chlorophytes</taxon>
        <taxon>Trebouxiophyceae</taxon>
        <taxon>Trebouxiales</taxon>
        <taxon>Trebouxiaceae</taxon>
        <taxon>Symbiochloris</taxon>
    </lineage>
</organism>
<dbReference type="InterPro" id="IPR000467">
    <property type="entry name" value="G_patch_dom"/>
</dbReference>
<dbReference type="Pfam" id="PF07842">
    <property type="entry name" value="GCFC"/>
    <property type="match status" value="1"/>
</dbReference>
<dbReference type="SMART" id="SM00443">
    <property type="entry name" value="G_patch"/>
    <property type="match status" value="1"/>
</dbReference>
<evidence type="ECO:0000259" key="9">
    <source>
        <dbReference type="PROSITE" id="PS50174"/>
    </source>
</evidence>
<dbReference type="PROSITE" id="PS50174">
    <property type="entry name" value="G_PATCH"/>
    <property type="match status" value="1"/>
</dbReference>
<keyword evidence="5 7" id="KW-0508">mRNA splicing</keyword>
<evidence type="ECO:0000256" key="4">
    <source>
        <dbReference type="ARBA" id="ARBA00022728"/>
    </source>
</evidence>
<dbReference type="GO" id="GO:0003676">
    <property type="term" value="F:nucleic acid binding"/>
    <property type="evidence" value="ECO:0007669"/>
    <property type="project" value="InterPro"/>
</dbReference>
<feature type="region of interest" description="Disordered" evidence="8">
    <location>
        <begin position="28"/>
        <end position="171"/>
    </location>
</feature>
<evidence type="ECO:0000256" key="7">
    <source>
        <dbReference type="PIRNR" id="PIRNR017706"/>
    </source>
</evidence>
<comment type="similarity">
    <text evidence="2 7">Belongs to the TFP11/STIP family.</text>
</comment>
<dbReference type="AlphaFoldDB" id="A0AAW1PR11"/>
<evidence type="ECO:0000256" key="6">
    <source>
        <dbReference type="ARBA" id="ARBA00023242"/>
    </source>
</evidence>
<dbReference type="Proteomes" id="UP001465755">
    <property type="component" value="Unassembled WGS sequence"/>
</dbReference>
<feature type="compositionally biased region" description="Basic and acidic residues" evidence="8">
    <location>
        <begin position="84"/>
        <end position="100"/>
    </location>
</feature>
<accession>A0AAW1PR11</accession>
<keyword evidence="11" id="KW-1185">Reference proteome</keyword>
<evidence type="ECO:0000256" key="1">
    <source>
        <dbReference type="ARBA" id="ARBA00004123"/>
    </source>
</evidence>
<keyword evidence="3 7" id="KW-0507">mRNA processing</keyword>
<feature type="compositionally biased region" description="Acidic residues" evidence="8">
    <location>
        <begin position="120"/>
        <end position="129"/>
    </location>
</feature>
<dbReference type="GO" id="GO:0000390">
    <property type="term" value="P:spliceosomal complex disassembly"/>
    <property type="evidence" value="ECO:0007669"/>
    <property type="project" value="InterPro"/>
</dbReference>
<comment type="subcellular location">
    <subcellularLocation>
        <location evidence="1 7">Nucleus</location>
    </subcellularLocation>
</comment>
<evidence type="ECO:0000313" key="11">
    <source>
        <dbReference type="Proteomes" id="UP001465755"/>
    </source>
</evidence>
<dbReference type="InterPro" id="IPR022783">
    <property type="entry name" value="GCFC_dom"/>
</dbReference>
<dbReference type="PIRSF" id="PIRSF017706">
    <property type="entry name" value="TFIP11"/>
    <property type="match status" value="1"/>
</dbReference>
<dbReference type="InterPro" id="IPR024933">
    <property type="entry name" value="TFP11"/>
</dbReference>
<sequence length="839" mass="93626">MDDDQQYERFDIDNDYEGLQTVGGETFFSRKKQKKQQDEDDRLYGVFQGSDSDDDDGRRRRRRPKEKDDYAKPIDFVSTGRTVEGSDARDSDKALLEEIKTVPASTPSGLGFKPAQPQADEYDEEEEEAVLPTAFGKRVLEAAKQRQAREKAEQEKKKQAQAPAKPMASFEAHTKGIGGKLMAMMGYKEGQGLGKSNQGRAKPIEASLRPQKMGMGYNEYDEQKHAAQVEKPKEAAEKSKEQAVQPKLWKKRNAAARVHRDYLSAEEVLNKAAEDPSAQGGAGLQAVIDMRGPQTRVVTNLEHLNVKEETAAGDQTPMPELQHNMRLLVDLVEADIRRLDGKLRHEKDTAVILGRDQERLTEEFAEQQRQEQLLAFIHSQLAGCTPSAPLDEVARTFQGLRQSCPEEYVMYNLGAVALAQVMPRLSSVMLGWAPLQDPAHGAATFRAWRPLLEQEADQHAIFQDQAADAFQPYARLVRAVIIPPLATAVTNQWEPRNPEPILLFLESWADLLPAAVLQHVLDSLVFPKLRRAVEAWEPRLETVPLHAWLHPWLPMLGPPLADLYPTIRFKLATALQQWHPSDGSAKELLSPWHSVFDPKDWATLMASSIIPKLAVSLQQELSINPAAQHLAPWHWMAAWAPLLPQSQLVAALESYFFPQWHAVLHHWLSHQPDYDQVTSWYLGWKAMIPKEVQDHERIRLQLNAALNAMNSTMDGTPLAPAYSAYANAPMNAAAAQQPAPAPTGLAASRWATGGGARVGNAPSAAEPTFRQLVERFAEDSGVELLPKAGRRQDGLQVYAFGPISIVMDTIQGVVRAHLRDKWVPVSLDQLVQEASRTGR</sequence>
<feature type="domain" description="G-patch" evidence="9">
    <location>
        <begin position="174"/>
        <end position="220"/>
    </location>
</feature>
<comment type="caution">
    <text evidence="10">The sequence shown here is derived from an EMBL/GenBank/DDBJ whole genome shotgun (WGS) entry which is preliminary data.</text>
</comment>
<dbReference type="EMBL" id="JALJOQ010000008">
    <property type="protein sequence ID" value="KAK9812190.1"/>
    <property type="molecule type" value="Genomic_DNA"/>
</dbReference>
<dbReference type="InterPro" id="IPR045211">
    <property type="entry name" value="TFP11/STIP/Ntr1"/>
</dbReference>
<evidence type="ECO:0000256" key="2">
    <source>
        <dbReference type="ARBA" id="ARBA00010900"/>
    </source>
</evidence>
<dbReference type="InterPro" id="IPR022159">
    <property type="entry name" value="STIP/TFIP11_N"/>
</dbReference>
<feature type="compositionally biased region" description="Basic and acidic residues" evidence="8">
    <location>
        <begin position="138"/>
        <end position="158"/>
    </location>
</feature>
<dbReference type="Pfam" id="PF01585">
    <property type="entry name" value="G-patch"/>
    <property type="match status" value="1"/>
</dbReference>
<evidence type="ECO:0000256" key="8">
    <source>
        <dbReference type="SAM" id="MobiDB-lite"/>
    </source>
</evidence>
<dbReference type="PANTHER" id="PTHR23329:SF1">
    <property type="entry name" value="TUFTELIN-INTERACTING PROTEIN 11"/>
    <property type="match status" value="1"/>
</dbReference>
<protein>
    <recommendedName>
        <fullName evidence="9">G-patch domain-containing protein</fullName>
    </recommendedName>
</protein>
<dbReference type="GO" id="GO:0071008">
    <property type="term" value="C:U2-type post-mRNA release spliceosomal complex"/>
    <property type="evidence" value="ECO:0007669"/>
    <property type="project" value="TreeGrafter"/>
</dbReference>
<reference evidence="10 11" key="1">
    <citation type="journal article" date="2024" name="Nat. Commun.">
        <title>Phylogenomics reveals the evolutionary origins of lichenization in chlorophyte algae.</title>
        <authorList>
            <person name="Puginier C."/>
            <person name="Libourel C."/>
            <person name="Otte J."/>
            <person name="Skaloud P."/>
            <person name="Haon M."/>
            <person name="Grisel S."/>
            <person name="Petersen M."/>
            <person name="Berrin J.G."/>
            <person name="Delaux P.M."/>
            <person name="Dal Grande F."/>
            <person name="Keller J."/>
        </authorList>
    </citation>
    <scope>NUCLEOTIDE SEQUENCE [LARGE SCALE GENOMIC DNA]</scope>
    <source>
        <strain evidence="10 11">SAG 2036</strain>
    </source>
</reference>
<evidence type="ECO:0000256" key="5">
    <source>
        <dbReference type="ARBA" id="ARBA00023187"/>
    </source>
</evidence>
<keyword evidence="4 7" id="KW-0747">Spliceosome</keyword>
<name>A0AAW1PR11_9CHLO</name>
<keyword evidence="6 7" id="KW-0539">Nucleus</keyword>
<evidence type="ECO:0000313" key="10">
    <source>
        <dbReference type="EMBL" id="KAK9812190.1"/>
    </source>
</evidence>